<dbReference type="Proteomes" id="UP000887576">
    <property type="component" value="Unplaced"/>
</dbReference>
<evidence type="ECO:0000313" key="1">
    <source>
        <dbReference type="Proteomes" id="UP000887576"/>
    </source>
</evidence>
<protein>
    <submittedName>
        <fullName evidence="2">Uncharacterized protein</fullName>
    </submittedName>
</protein>
<dbReference type="WBParaSite" id="JU765_v2.g14578.t1">
    <property type="protein sequence ID" value="JU765_v2.g14578.t1"/>
    <property type="gene ID" value="JU765_v2.g14578"/>
</dbReference>
<accession>A0AC34QB30</accession>
<evidence type="ECO:0000313" key="2">
    <source>
        <dbReference type="WBParaSite" id="JU765_v2.g14578.t1"/>
    </source>
</evidence>
<sequence length="389" mass="43571">MSSFVLNSSTSSNSSSGSGSSSGSPSTPHVGRTRTRQAPYIPSYLVEGQACVVCGDKATGLHYQAITCEGCKGFFRRTAQKRLQYACKENNECEIKAATRNVCQACRFKKCIDSGMTTDLVLDERERTAKRQLIERNREKKELEQVVNQLKESLPVLPINQVKLLVDKVSNAYCQWIDPPMKMDPNFRFQDPAEQLNGLMTPILARTFAFLMSLDGFGKLDIDDLKKAVFSSTGWLQVQVLKTIHRIDTENAVLLVETDPAQGTPPKTDGIPLGEIRLDKLLINDLKNLAESFEQIQMTLEEISLLSAAILFPQDLTQKDPELEDGLKQIWQTLEHLIQQNAALVDYSGGIDRWPRLLNKLMSFQMIVGRHSSVLTETTNAREVARLFT</sequence>
<proteinExistence type="predicted"/>
<reference evidence="2" key="1">
    <citation type="submission" date="2022-11" db="UniProtKB">
        <authorList>
            <consortium name="WormBaseParasite"/>
        </authorList>
    </citation>
    <scope>IDENTIFICATION</scope>
</reference>
<organism evidence="1 2">
    <name type="scientific">Panagrolaimus sp. JU765</name>
    <dbReference type="NCBI Taxonomy" id="591449"/>
    <lineage>
        <taxon>Eukaryota</taxon>
        <taxon>Metazoa</taxon>
        <taxon>Ecdysozoa</taxon>
        <taxon>Nematoda</taxon>
        <taxon>Chromadorea</taxon>
        <taxon>Rhabditida</taxon>
        <taxon>Tylenchina</taxon>
        <taxon>Panagrolaimomorpha</taxon>
        <taxon>Panagrolaimoidea</taxon>
        <taxon>Panagrolaimidae</taxon>
        <taxon>Panagrolaimus</taxon>
    </lineage>
</organism>
<name>A0AC34QB30_9BILA</name>